<keyword evidence="4" id="KW-1185">Reference proteome</keyword>
<evidence type="ECO:0000313" key="4">
    <source>
        <dbReference type="Proteomes" id="UP000190460"/>
    </source>
</evidence>
<gene>
    <name evidence="3" type="ORF">SAMN02745130_03511</name>
</gene>
<dbReference type="Proteomes" id="UP000190460">
    <property type="component" value="Unassembled WGS sequence"/>
</dbReference>
<dbReference type="EMBL" id="FUYB01000024">
    <property type="protein sequence ID" value="SKA93456.1"/>
    <property type="molecule type" value="Genomic_DNA"/>
</dbReference>
<dbReference type="InterPro" id="IPR003010">
    <property type="entry name" value="C-N_Hydrolase"/>
</dbReference>
<keyword evidence="3" id="KW-0378">Hydrolase</keyword>
<dbReference type="AlphaFoldDB" id="A0A1T4XV77"/>
<name>A0A1T4XV77_9GAMM</name>
<protein>
    <submittedName>
        <fullName evidence="3">Predicted amidohydrolase</fullName>
    </submittedName>
</protein>
<dbReference type="PROSITE" id="PS50263">
    <property type="entry name" value="CN_HYDROLASE"/>
    <property type="match status" value="1"/>
</dbReference>
<dbReference type="InterPro" id="IPR001110">
    <property type="entry name" value="UPF0012_CS"/>
</dbReference>
<feature type="domain" description="CN hydrolase" evidence="2">
    <location>
        <begin position="2"/>
        <end position="231"/>
    </location>
</feature>
<accession>A0A1T4XV77</accession>
<evidence type="ECO:0000256" key="1">
    <source>
        <dbReference type="ARBA" id="ARBA00010613"/>
    </source>
</evidence>
<dbReference type="RefSeq" id="WP_078923950.1">
    <property type="nucleotide sequence ID" value="NZ_FUYB01000024.1"/>
</dbReference>
<comment type="similarity">
    <text evidence="1">Belongs to the carbon-nitrogen hydrolase superfamily. NIT1/NIT2 family.</text>
</comment>
<dbReference type="STRING" id="92487.SAMN02745130_03511"/>
<sequence>MIPFAIAGIQMQLSATTSNLDKMYAKLASLMARFPWVQMVVFSELATFGPYPSHAQPLPGPAEHNFQRWAEQFKIWLIPGSLFEAAEGKIYNTTPIINPQGEVIERYRKQFPFLPFERGITAGDRFVVFDVPAVGRFGVSICYDMWFPETTRSLAALGAEVIIHPTFTDTIDRNAELTIARASAITNQCFFFDVNGLGDCGNGLSCVIDSAGRVLHQAGTLEEVFPLEINLEQVRHERQNGIMGLGQVLKSFRDRAVDFTVYDRQVKQAYLDSLGPMQLRRRP</sequence>
<dbReference type="GO" id="GO:0016787">
    <property type="term" value="F:hydrolase activity"/>
    <property type="evidence" value="ECO:0007669"/>
    <property type="project" value="UniProtKB-KW"/>
</dbReference>
<dbReference type="Gene3D" id="3.60.110.10">
    <property type="entry name" value="Carbon-nitrogen hydrolase"/>
    <property type="match status" value="1"/>
</dbReference>
<dbReference type="PROSITE" id="PS01227">
    <property type="entry name" value="UPF0012"/>
    <property type="match status" value="1"/>
</dbReference>
<dbReference type="Pfam" id="PF00795">
    <property type="entry name" value="CN_hydrolase"/>
    <property type="match status" value="1"/>
</dbReference>
<dbReference type="OrthoDB" id="9811121at2"/>
<proteinExistence type="inferred from homology"/>
<dbReference type="CDD" id="cd07197">
    <property type="entry name" value="nitrilase"/>
    <property type="match status" value="1"/>
</dbReference>
<dbReference type="SUPFAM" id="SSF56317">
    <property type="entry name" value="Carbon-nitrogen hydrolase"/>
    <property type="match status" value="1"/>
</dbReference>
<dbReference type="PANTHER" id="PTHR23088:SF27">
    <property type="entry name" value="DEAMINATED GLUTATHIONE AMIDASE"/>
    <property type="match status" value="1"/>
</dbReference>
<dbReference type="InterPro" id="IPR036526">
    <property type="entry name" value="C-N_Hydrolase_sf"/>
</dbReference>
<dbReference type="PANTHER" id="PTHR23088">
    <property type="entry name" value="NITRILASE-RELATED"/>
    <property type="match status" value="1"/>
</dbReference>
<evidence type="ECO:0000259" key="2">
    <source>
        <dbReference type="PROSITE" id="PS50263"/>
    </source>
</evidence>
<evidence type="ECO:0000313" key="3">
    <source>
        <dbReference type="EMBL" id="SKA93456.1"/>
    </source>
</evidence>
<reference evidence="3 4" key="1">
    <citation type="submission" date="2017-02" db="EMBL/GenBank/DDBJ databases">
        <authorList>
            <person name="Peterson S.W."/>
        </authorList>
    </citation>
    <scope>NUCLEOTIDE SEQUENCE [LARGE SCALE GENOMIC DNA]</scope>
    <source>
        <strain evidence="3 4">ATCC 49788</strain>
    </source>
</reference>
<organism evidence="3 4">
    <name type="scientific">Thiothrix eikelboomii</name>
    <dbReference type="NCBI Taxonomy" id="92487"/>
    <lineage>
        <taxon>Bacteria</taxon>
        <taxon>Pseudomonadati</taxon>
        <taxon>Pseudomonadota</taxon>
        <taxon>Gammaproteobacteria</taxon>
        <taxon>Thiotrichales</taxon>
        <taxon>Thiotrichaceae</taxon>
        <taxon>Thiothrix</taxon>
    </lineage>
</organism>